<feature type="domain" description="VOC" evidence="2">
    <location>
        <begin position="55"/>
        <end position="171"/>
    </location>
</feature>
<dbReference type="PROSITE" id="PS51819">
    <property type="entry name" value="VOC"/>
    <property type="match status" value="1"/>
</dbReference>
<dbReference type="Proteomes" id="UP000184111">
    <property type="component" value="Unassembled WGS sequence"/>
</dbReference>
<keyword evidence="3" id="KW-0223">Dioxygenase</keyword>
<dbReference type="CDD" id="cd06587">
    <property type="entry name" value="VOC"/>
    <property type="match status" value="1"/>
</dbReference>
<dbReference type="Pfam" id="PF00903">
    <property type="entry name" value="Glyoxalase"/>
    <property type="match status" value="1"/>
</dbReference>
<dbReference type="GO" id="GO:0051213">
    <property type="term" value="F:dioxygenase activity"/>
    <property type="evidence" value="ECO:0007669"/>
    <property type="project" value="UniProtKB-KW"/>
</dbReference>
<keyword evidence="4" id="KW-1185">Reference proteome</keyword>
<evidence type="ECO:0000259" key="2">
    <source>
        <dbReference type="PROSITE" id="PS51819"/>
    </source>
</evidence>
<dbReference type="Gene3D" id="3.10.180.10">
    <property type="entry name" value="2,3-Dihydroxybiphenyl 1,2-Dioxygenase, domain 1"/>
    <property type="match status" value="1"/>
</dbReference>
<organism evidence="3 4">
    <name type="scientific">Actinacidiphila paucisporea</name>
    <dbReference type="NCBI Taxonomy" id="310782"/>
    <lineage>
        <taxon>Bacteria</taxon>
        <taxon>Bacillati</taxon>
        <taxon>Actinomycetota</taxon>
        <taxon>Actinomycetes</taxon>
        <taxon>Kitasatosporales</taxon>
        <taxon>Streptomycetaceae</taxon>
        <taxon>Actinacidiphila</taxon>
    </lineage>
</organism>
<feature type="compositionally biased region" description="Low complexity" evidence="1">
    <location>
        <begin position="22"/>
        <end position="40"/>
    </location>
</feature>
<evidence type="ECO:0000313" key="3">
    <source>
        <dbReference type="EMBL" id="SHM10595.1"/>
    </source>
</evidence>
<dbReference type="InterPro" id="IPR029068">
    <property type="entry name" value="Glyas_Bleomycin-R_OHBP_Dase"/>
</dbReference>
<evidence type="ECO:0000313" key="4">
    <source>
        <dbReference type="Proteomes" id="UP000184111"/>
    </source>
</evidence>
<feature type="region of interest" description="Disordered" evidence="1">
    <location>
        <begin position="22"/>
        <end position="51"/>
    </location>
</feature>
<dbReference type="STRING" id="310782.SAMN05216499_108130"/>
<dbReference type="EMBL" id="FRBI01000008">
    <property type="protein sequence ID" value="SHM10595.1"/>
    <property type="molecule type" value="Genomic_DNA"/>
</dbReference>
<keyword evidence="3" id="KW-0560">Oxidoreductase</keyword>
<dbReference type="InterPro" id="IPR037523">
    <property type="entry name" value="VOC_core"/>
</dbReference>
<gene>
    <name evidence="3" type="ORF">SAMN05216499_108130</name>
</gene>
<dbReference type="SUPFAM" id="SSF54593">
    <property type="entry name" value="Glyoxalase/Bleomycin resistance protein/Dihydroxybiphenyl dioxygenase"/>
    <property type="match status" value="1"/>
</dbReference>
<evidence type="ECO:0000256" key="1">
    <source>
        <dbReference type="SAM" id="MobiDB-lite"/>
    </source>
</evidence>
<dbReference type="InterPro" id="IPR004360">
    <property type="entry name" value="Glyas_Fos-R_dOase_dom"/>
</dbReference>
<reference evidence="3 4" key="1">
    <citation type="submission" date="2016-11" db="EMBL/GenBank/DDBJ databases">
        <authorList>
            <person name="Jaros S."/>
            <person name="Januszkiewicz K."/>
            <person name="Wedrychowicz H."/>
        </authorList>
    </citation>
    <scope>NUCLEOTIDE SEQUENCE [LARGE SCALE GENOMIC DNA]</scope>
    <source>
        <strain evidence="3 4">CGMCC 4.2025</strain>
    </source>
</reference>
<protein>
    <submittedName>
        <fullName evidence="3">Glyoxalase/Bleomycin resistance protein/Dioxygenase superfamily protein</fullName>
    </submittedName>
</protein>
<name>A0A1M7G362_9ACTN</name>
<accession>A0A1M7G362</accession>
<proteinExistence type="predicted"/>
<dbReference type="AlphaFoldDB" id="A0A1M7G362"/>
<sequence length="188" mass="19835">MPGRAIDGRGRVEKGLCMGADAAGADRAGRPDGQAGQPDGQAGGHGGPADARGPKMASVVVFVRDLDRAVDFYQDLLLMRVAVRATSATLLVGADDTQLYLRVMGSGGEHPLGAIGVQYVIWTADSAEDLQRCERLLKERDAHVASRESGEGVTVVEGRDPDGLPLVITHPGPHGAARQEIMARIYAW</sequence>